<dbReference type="GO" id="GO:0016740">
    <property type="term" value="F:transferase activity"/>
    <property type="evidence" value="ECO:0007669"/>
    <property type="project" value="UniProtKB-KW"/>
</dbReference>
<feature type="domain" description="Glycosyltransferase 2-like" evidence="1">
    <location>
        <begin position="2"/>
        <end position="114"/>
    </location>
</feature>
<name>A0A1T5KY99_9MICO</name>
<organism evidence="2 3">
    <name type="scientific">Okibacterium fritillariae</name>
    <dbReference type="NCBI Taxonomy" id="123320"/>
    <lineage>
        <taxon>Bacteria</taxon>
        <taxon>Bacillati</taxon>
        <taxon>Actinomycetota</taxon>
        <taxon>Actinomycetes</taxon>
        <taxon>Micrococcales</taxon>
        <taxon>Microbacteriaceae</taxon>
        <taxon>Okibacterium</taxon>
    </lineage>
</organism>
<evidence type="ECO:0000313" key="2">
    <source>
        <dbReference type="EMBL" id="SKC68445.1"/>
    </source>
</evidence>
<dbReference type="Gene3D" id="3.90.550.10">
    <property type="entry name" value="Spore Coat Polysaccharide Biosynthesis Protein SpsA, Chain A"/>
    <property type="match status" value="1"/>
</dbReference>
<proteinExistence type="predicted"/>
<dbReference type="Pfam" id="PF00535">
    <property type="entry name" value="Glycos_transf_2"/>
    <property type="match status" value="1"/>
</dbReference>
<dbReference type="InterPro" id="IPR029044">
    <property type="entry name" value="Nucleotide-diphossugar_trans"/>
</dbReference>
<dbReference type="SUPFAM" id="SSF53448">
    <property type="entry name" value="Nucleotide-diphospho-sugar transferases"/>
    <property type="match status" value="1"/>
</dbReference>
<dbReference type="InterPro" id="IPR001173">
    <property type="entry name" value="Glyco_trans_2-like"/>
</dbReference>
<dbReference type="PANTHER" id="PTHR43685">
    <property type="entry name" value="GLYCOSYLTRANSFERASE"/>
    <property type="match status" value="1"/>
</dbReference>
<evidence type="ECO:0000313" key="3">
    <source>
        <dbReference type="Proteomes" id="UP000190857"/>
    </source>
</evidence>
<dbReference type="AlphaFoldDB" id="A0A1T5KY99"/>
<keyword evidence="3" id="KW-1185">Reference proteome</keyword>
<dbReference type="InterPro" id="IPR050834">
    <property type="entry name" value="Glycosyltransf_2"/>
</dbReference>
<dbReference type="PANTHER" id="PTHR43685:SF14">
    <property type="entry name" value="GLYCOSYLTRANSFERASE 2-LIKE DOMAIN-CONTAINING PROTEIN"/>
    <property type="match status" value="1"/>
</dbReference>
<dbReference type="EMBL" id="FUZP01000003">
    <property type="protein sequence ID" value="SKC68445.1"/>
    <property type="molecule type" value="Genomic_DNA"/>
</dbReference>
<protein>
    <submittedName>
        <fullName evidence="2">Glycosyl transferase family 2</fullName>
    </submittedName>
</protein>
<reference evidence="2 3" key="1">
    <citation type="submission" date="2017-02" db="EMBL/GenBank/DDBJ databases">
        <authorList>
            <person name="Peterson S.W."/>
        </authorList>
    </citation>
    <scope>NUCLEOTIDE SEQUENCE [LARGE SCALE GENOMIC DNA]</scope>
    <source>
        <strain evidence="2 3">VKM Ac-2059</strain>
    </source>
</reference>
<gene>
    <name evidence="2" type="ORF">SAMN06309945_2631</name>
</gene>
<dbReference type="STRING" id="123320.SAMN06309945_2631"/>
<accession>A0A1T5KY99</accession>
<dbReference type="Proteomes" id="UP000190857">
    <property type="component" value="Unassembled WGS sequence"/>
</dbReference>
<sequence>MSVVIPVLDDAEPLRTCLTALLTQTRPPDEIVVVDNGSTDDSAEVAREFGVRVVQESRRGIPAASSTGFDAATGSIIARLDADCVPGERWLERVEEAMLREPQPAAVTGPAAFHDGPAPLRFVGAFAYLGAYFAFVGLALGRPPLFGSNCAIRADAWASISAEVHRHDSHLHDDMDVSLHLDPLWPVRFVPTVDMRISARPFRSMSSLATRFDRGLHTLRSHWPDEFPWRRILRRFNAAPPRRSPRF</sequence>
<dbReference type="CDD" id="cd00761">
    <property type="entry name" value="Glyco_tranf_GTA_type"/>
    <property type="match status" value="1"/>
</dbReference>
<evidence type="ECO:0000259" key="1">
    <source>
        <dbReference type="Pfam" id="PF00535"/>
    </source>
</evidence>
<keyword evidence="2" id="KW-0808">Transferase</keyword>